<evidence type="ECO:0000256" key="1">
    <source>
        <dbReference type="ARBA" id="ARBA00001013"/>
    </source>
</evidence>
<feature type="signal peptide" evidence="7">
    <location>
        <begin position="1"/>
        <end position="22"/>
    </location>
</feature>
<comment type="caution">
    <text evidence="10">The sequence shown here is derived from an EMBL/GenBank/DDBJ whole genome shotgun (WGS) entry which is preliminary data.</text>
</comment>
<evidence type="ECO:0000256" key="6">
    <source>
        <dbReference type="RuleBase" id="RU361188"/>
    </source>
</evidence>
<dbReference type="EMBL" id="NEDP02001613">
    <property type="protein sequence ID" value="OWF52934.1"/>
    <property type="molecule type" value="Genomic_DNA"/>
</dbReference>
<feature type="chain" id="PRO_5012080881" description="Glucosylceramidase" evidence="7">
    <location>
        <begin position="23"/>
        <end position="468"/>
    </location>
</feature>
<protein>
    <recommendedName>
        <fullName evidence="3 6">Glucosylceramidase</fullName>
        <ecNumber evidence="3 6">3.2.1.45</ecNumber>
    </recommendedName>
</protein>
<comment type="similarity">
    <text evidence="2 6">Belongs to the glycosyl hydrolase 30 family.</text>
</comment>
<evidence type="ECO:0000256" key="2">
    <source>
        <dbReference type="ARBA" id="ARBA00005382"/>
    </source>
</evidence>
<dbReference type="GO" id="GO:0006680">
    <property type="term" value="P:glucosylceramide catabolic process"/>
    <property type="evidence" value="ECO:0007669"/>
    <property type="project" value="TreeGrafter"/>
</dbReference>
<dbReference type="Proteomes" id="UP000242188">
    <property type="component" value="Unassembled WGS sequence"/>
</dbReference>
<dbReference type="InterPro" id="IPR033453">
    <property type="entry name" value="Glyco_hydro_30_TIM-barrel"/>
</dbReference>
<dbReference type="Pfam" id="PF02055">
    <property type="entry name" value="Glyco_hydro_30"/>
    <property type="match status" value="1"/>
</dbReference>
<dbReference type="SUPFAM" id="SSF51011">
    <property type="entry name" value="Glycosyl hydrolase domain"/>
    <property type="match status" value="1"/>
</dbReference>
<keyword evidence="5 6" id="KW-0378">Hydrolase</keyword>
<accession>A0A210QW48</accession>
<name>A0A210QW48_MIZYE</name>
<evidence type="ECO:0000259" key="8">
    <source>
        <dbReference type="Pfam" id="PF02055"/>
    </source>
</evidence>
<keyword evidence="11" id="KW-1185">Reference proteome</keyword>
<dbReference type="OrthoDB" id="2160638at2759"/>
<dbReference type="Gene3D" id="2.60.40.1180">
    <property type="entry name" value="Golgi alpha-mannosidase II"/>
    <property type="match status" value="1"/>
</dbReference>
<keyword evidence="6" id="KW-0326">Glycosidase</keyword>
<feature type="domain" description="Glycosyl hydrolase family 30 beta sandwich" evidence="9">
    <location>
        <begin position="405"/>
        <end position="466"/>
    </location>
</feature>
<dbReference type="Gene3D" id="3.20.20.80">
    <property type="entry name" value="Glycosidases"/>
    <property type="match status" value="1"/>
</dbReference>
<dbReference type="GO" id="GO:0016020">
    <property type="term" value="C:membrane"/>
    <property type="evidence" value="ECO:0007669"/>
    <property type="project" value="GOC"/>
</dbReference>
<gene>
    <name evidence="10" type="ORF">KP79_PYT12927</name>
</gene>
<evidence type="ECO:0000256" key="7">
    <source>
        <dbReference type="SAM" id="SignalP"/>
    </source>
</evidence>
<dbReference type="Pfam" id="PF17189">
    <property type="entry name" value="Glyco_hydro_30C"/>
    <property type="match status" value="1"/>
</dbReference>
<keyword evidence="6" id="KW-0746">Sphingolipid metabolism</keyword>
<evidence type="ECO:0000256" key="3">
    <source>
        <dbReference type="ARBA" id="ARBA00012658"/>
    </source>
</evidence>
<dbReference type="GO" id="GO:0004348">
    <property type="term" value="F:glucosylceramidase activity"/>
    <property type="evidence" value="ECO:0007669"/>
    <property type="project" value="UniProtKB-EC"/>
</dbReference>
<comment type="catalytic activity">
    <reaction evidence="1">
        <text>a beta-D-glucosyl-(1&lt;-&gt;1')-N-acylsphing-4-enine + H2O = an N-acylsphing-4-enine + D-glucose</text>
        <dbReference type="Rhea" id="RHEA:13269"/>
        <dbReference type="ChEBI" id="CHEBI:4167"/>
        <dbReference type="ChEBI" id="CHEBI:15377"/>
        <dbReference type="ChEBI" id="CHEBI:22801"/>
        <dbReference type="ChEBI" id="CHEBI:52639"/>
        <dbReference type="EC" id="3.2.1.45"/>
    </reaction>
    <physiologicalReaction direction="left-to-right" evidence="1">
        <dbReference type="Rhea" id="RHEA:13270"/>
    </physiologicalReaction>
</comment>
<feature type="domain" description="Glycosyl hydrolase family 30 TIM-barrel" evidence="8">
    <location>
        <begin position="70"/>
        <end position="402"/>
    </location>
</feature>
<dbReference type="PANTHER" id="PTHR11069:SF23">
    <property type="entry name" value="LYSOSOMAL ACID GLUCOSYLCERAMIDASE"/>
    <property type="match status" value="1"/>
</dbReference>
<evidence type="ECO:0000259" key="9">
    <source>
        <dbReference type="Pfam" id="PF17189"/>
    </source>
</evidence>
<sequence length="468" mass="52235">MRQRKSANLILVLLMCVGRTACLSGSMRGWLTTGDHTILLRQLPTIYGRTGGGSGVHISVDRNKRYQTMEGFGAALTSSAAYVIHNSPEYDEIVNELFSPYAGIGISYIRLPMGASDIQAEAPYTYADTPYDFNLDHFSIQKDRQFILPVIKKALRVNPTLKIVGTPWTAPAWMKNTNRLQGGQLKWDANVNEAYAKYFVKFIQSYQNEGINITAVTVQNEPLNGNNQYPTMEMSWQQESEFVKHHLGPMFRSNNIKTKILIYDHNWDNIDYANNILNDHETSQYVSGVAWHCYAGDKNAPLQVHNSHPNVDMYFTECSGGDWATDFSGNLMWNTATLFIAQPRAWTKTVLLWNLALDENHGPHVQTNGGCKTCRGALTVNSHGGYTKEVEFYLIGHLSKFVKPGAVRIDSSTGQNTNTVAFQNPDGSVAVLIQNSDSSSHDVTIQVNNDGRSYTYNMPGHAIATFVL</sequence>
<dbReference type="PANTHER" id="PTHR11069">
    <property type="entry name" value="GLUCOSYLCERAMIDASE"/>
    <property type="match status" value="1"/>
</dbReference>
<dbReference type="PRINTS" id="PR00843">
    <property type="entry name" value="GLHYDRLASE30"/>
</dbReference>
<evidence type="ECO:0000313" key="10">
    <source>
        <dbReference type="EMBL" id="OWF52934.1"/>
    </source>
</evidence>
<dbReference type="AlphaFoldDB" id="A0A210QW48"/>
<dbReference type="InterPro" id="IPR001139">
    <property type="entry name" value="Glyco_hydro_30"/>
</dbReference>
<evidence type="ECO:0000256" key="5">
    <source>
        <dbReference type="ARBA" id="ARBA00022801"/>
    </source>
</evidence>
<dbReference type="InterPro" id="IPR013780">
    <property type="entry name" value="Glyco_hydro_b"/>
</dbReference>
<keyword evidence="4 7" id="KW-0732">Signal</keyword>
<dbReference type="STRING" id="6573.A0A210QW48"/>
<dbReference type="SUPFAM" id="SSF51445">
    <property type="entry name" value="(Trans)glycosidases"/>
    <property type="match status" value="1"/>
</dbReference>
<dbReference type="InterPro" id="IPR017853">
    <property type="entry name" value="GH"/>
</dbReference>
<evidence type="ECO:0000313" key="11">
    <source>
        <dbReference type="Proteomes" id="UP000242188"/>
    </source>
</evidence>
<dbReference type="EC" id="3.2.1.45" evidence="3 6"/>
<dbReference type="InterPro" id="IPR033452">
    <property type="entry name" value="GH30_C"/>
</dbReference>
<reference evidence="10 11" key="1">
    <citation type="journal article" date="2017" name="Nat. Ecol. Evol.">
        <title>Scallop genome provides insights into evolution of bilaterian karyotype and development.</title>
        <authorList>
            <person name="Wang S."/>
            <person name="Zhang J."/>
            <person name="Jiao W."/>
            <person name="Li J."/>
            <person name="Xun X."/>
            <person name="Sun Y."/>
            <person name="Guo X."/>
            <person name="Huan P."/>
            <person name="Dong B."/>
            <person name="Zhang L."/>
            <person name="Hu X."/>
            <person name="Sun X."/>
            <person name="Wang J."/>
            <person name="Zhao C."/>
            <person name="Wang Y."/>
            <person name="Wang D."/>
            <person name="Huang X."/>
            <person name="Wang R."/>
            <person name="Lv J."/>
            <person name="Li Y."/>
            <person name="Zhang Z."/>
            <person name="Liu B."/>
            <person name="Lu W."/>
            <person name="Hui Y."/>
            <person name="Liang J."/>
            <person name="Zhou Z."/>
            <person name="Hou R."/>
            <person name="Li X."/>
            <person name="Liu Y."/>
            <person name="Li H."/>
            <person name="Ning X."/>
            <person name="Lin Y."/>
            <person name="Zhao L."/>
            <person name="Xing Q."/>
            <person name="Dou J."/>
            <person name="Li Y."/>
            <person name="Mao J."/>
            <person name="Guo H."/>
            <person name="Dou H."/>
            <person name="Li T."/>
            <person name="Mu C."/>
            <person name="Jiang W."/>
            <person name="Fu Q."/>
            <person name="Fu X."/>
            <person name="Miao Y."/>
            <person name="Liu J."/>
            <person name="Yu Q."/>
            <person name="Li R."/>
            <person name="Liao H."/>
            <person name="Li X."/>
            <person name="Kong Y."/>
            <person name="Jiang Z."/>
            <person name="Chourrout D."/>
            <person name="Li R."/>
            <person name="Bao Z."/>
        </authorList>
    </citation>
    <scope>NUCLEOTIDE SEQUENCE [LARGE SCALE GENOMIC DNA]</scope>
    <source>
        <strain evidence="10 11">PY_sf001</strain>
    </source>
</reference>
<keyword evidence="6" id="KW-0443">Lipid metabolism</keyword>
<evidence type="ECO:0000256" key="4">
    <source>
        <dbReference type="ARBA" id="ARBA00022729"/>
    </source>
</evidence>
<proteinExistence type="inferred from homology"/>
<organism evidence="10 11">
    <name type="scientific">Mizuhopecten yessoensis</name>
    <name type="common">Japanese scallop</name>
    <name type="synonym">Patinopecten yessoensis</name>
    <dbReference type="NCBI Taxonomy" id="6573"/>
    <lineage>
        <taxon>Eukaryota</taxon>
        <taxon>Metazoa</taxon>
        <taxon>Spiralia</taxon>
        <taxon>Lophotrochozoa</taxon>
        <taxon>Mollusca</taxon>
        <taxon>Bivalvia</taxon>
        <taxon>Autobranchia</taxon>
        <taxon>Pteriomorphia</taxon>
        <taxon>Pectinida</taxon>
        <taxon>Pectinoidea</taxon>
        <taxon>Pectinidae</taxon>
        <taxon>Mizuhopecten</taxon>
    </lineage>
</organism>